<protein>
    <recommendedName>
        <fullName evidence="4">Prepilin type IV endopeptidase peptidase domain-containing protein</fullName>
    </recommendedName>
</protein>
<keyword evidence="3" id="KW-1185">Reference proteome</keyword>
<dbReference type="EMBL" id="SAYW01000001">
    <property type="protein sequence ID" value="RWU09967.1"/>
    <property type="molecule type" value="Genomic_DNA"/>
</dbReference>
<accession>A0A3S3PI42</accession>
<keyword evidence="1" id="KW-1133">Transmembrane helix</keyword>
<name>A0A3S3PI42_9SPHI</name>
<feature type="transmembrane region" description="Helical" evidence="1">
    <location>
        <begin position="94"/>
        <end position="125"/>
    </location>
</feature>
<keyword evidence="1" id="KW-0812">Transmembrane</keyword>
<gene>
    <name evidence="2" type="ORF">DPV69_01065</name>
</gene>
<organism evidence="2 3">
    <name type="scientific">Pedobacter chitinilyticus</name>
    <dbReference type="NCBI Taxonomy" id="2233776"/>
    <lineage>
        <taxon>Bacteria</taxon>
        <taxon>Pseudomonadati</taxon>
        <taxon>Bacteroidota</taxon>
        <taxon>Sphingobacteriia</taxon>
        <taxon>Sphingobacteriales</taxon>
        <taxon>Sphingobacteriaceae</taxon>
        <taxon>Pedobacter</taxon>
    </lineage>
</organism>
<proteinExistence type="predicted"/>
<sequence length="169" mass="19526">MLWILLLTVLLLLAMAWQDFKYRAISIWLFIAVAAGLVYLKYQAAGRQALWTDLLTNLCFLTLQMGVLFGYFALKHRKWVNLFKGYLGEGDLLFLVLLATYLSFFNFVAFHVSSLFLVLLLGIYLRHKNPKIPLAGAQAFCLAVLMLADYFIYKIDLTQDFWLLSFFNS</sequence>
<evidence type="ECO:0000313" key="3">
    <source>
        <dbReference type="Proteomes" id="UP000284120"/>
    </source>
</evidence>
<comment type="caution">
    <text evidence="2">The sequence shown here is derived from an EMBL/GenBank/DDBJ whole genome shotgun (WGS) entry which is preliminary data.</text>
</comment>
<dbReference type="Proteomes" id="UP000284120">
    <property type="component" value="Unassembled WGS sequence"/>
</dbReference>
<feature type="transmembrane region" description="Helical" evidence="1">
    <location>
        <begin position="26"/>
        <end position="42"/>
    </location>
</feature>
<dbReference type="OrthoDB" id="798769at2"/>
<evidence type="ECO:0000313" key="2">
    <source>
        <dbReference type="EMBL" id="RWU09967.1"/>
    </source>
</evidence>
<dbReference type="AlphaFoldDB" id="A0A3S3PI42"/>
<feature type="transmembrane region" description="Helical" evidence="1">
    <location>
        <begin position="54"/>
        <end position="74"/>
    </location>
</feature>
<evidence type="ECO:0008006" key="4">
    <source>
        <dbReference type="Google" id="ProtNLM"/>
    </source>
</evidence>
<reference evidence="2 3" key="1">
    <citation type="submission" date="2018-06" db="EMBL/GenBank/DDBJ databases">
        <title>Pedobacter endophyticus sp. nov., an endophytic bacterium isolated from a leaf of Triticum aestivum.</title>
        <authorList>
            <person name="Zhang L."/>
        </authorList>
    </citation>
    <scope>NUCLEOTIDE SEQUENCE [LARGE SCALE GENOMIC DNA]</scope>
    <source>
        <strain evidence="2 3">CM134L-2</strain>
    </source>
</reference>
<keyword evidence="1" id="KW-0472">Membrane</keyword>
<dbReference type="RefSeq" id="WP_113645463.1">
    <property type="nucleotide sequence ID" value="NZ_QMHN01000001.1"/>
</dbReference>
<evidence type="ECO:0000256" key="1">
    <source>
        <dbReference type="SAM" id="Phobius"/>
    </source>
</evidence>
<feature type="transmembrane region" description="Helical" evidence="1">
    <location>
        <begin position="132"/>
        <end position="153"/>
    </location>
</feature>